<proteinExistence type="predicted"/>
<name>A0A645HNZ0_9ZZZZ</name>
<dbReference type="AlphaFoldDB" id="A0A645HNZ0"/>
<comment type="caution">
    <text evidence="1">The sequence shown here is derived from an EMBL/GenBank/DDBJ whole genome shotgun (WGS) entry which is preliminary data.</text>
</comment>
<protein>
    <submittedName>
        <fullName evidence="1">Uncharacterized protein</fullName>
    </submittedName>
</protein>
<gene>
    <name evidence="1" type="ORF">SDC9_188300</name>
</gene>
<reference evidence="1" key="1">
    <citation type="submission" date="2019-08" db="EMBL/GenBank/DDBJ databases">
        <authorList>
            <person name="Kucharzyk K."/>
            <person name="Murdoch R.W."/>
            <person name="Higgins S."/>
            <person name="Loffler F."/>
        </authorList>
    </citation>
    <scope>NUCLEOTIDE SEQUENCE</scope>
</reference>
<evidence type="ECO:0000313" key="1">
    <source>
        <dbReference type="EMBL" id="MPN40761.1"/>
    </source>
</evidence>
<dbReference type="EMBL" id="VSSQ01097373">
    <property type="protein sequence ID" value="MPN40761.1"/>
    <property type="molecule type" value="Genomic_DNA"/>
</dbReference>
<accession>A0A645HNZ0</accession>
<sequence length="48" mass="5085">MFFTFAEASVAASTVMASKNRGIDIEILTASATSMFGVVLKENTLEAL</sequence>
<organism evidence="1">
    <name type="scientific">bioreactor metagenome</name>
    <dbReference type="NCBI Taxonomy" id="1076179"/>
    <lineage>
        <taxon>unclassified sequences</taxon>
        <taxon>metagenomes</taxon>
        <taxon>ecological metagenomes</taxon>
    </lineage>
</organism>